<evidence type="ECO:0000313" key="2">
    <source>
        <dbReference type="EMBL" id="KIG16737.1"/>
    </source>
</evidence>
<evidence type="ECO:0000256" key="1">
    <source>
        <dbReference type="SAM" id="Phobius"/>
    </source>
</evidence>
<keyword evidence="1" id="KW-1133">Transmembrane helix</keyword>
<name>A0A0C2DA17_9BACT</name>
<accession>A0A0C2DA17</accession>
<comment type="caution">
    <text evidence="2">The sequence shown here is derived from an EMBL/GenBank/DDBJ whole genome shotgun (WGS) entry which is preliminary data.</text>
</comment>
<dbReference type="Proteomes" id="UP000031599">
    <property type="component" value="Unassembled WGS sequence"/>
</dbReference>
<dbReference type="AlphaFoldDB" id="A0A0C2DA17"/>
<organism evidence="2 3">
    <name type="scientific">Enhygromyxa salina</name>
    <dbReference type="NCBI Taxonomy" id="215803"/>
    <lineage>
        <taxon>Bacteria</taxon>
        <taxon>Pseudomonadati</taxon>
        <taxon>Myxococcota</taxon>
        <taxon>Polyangia</taxon>
        <taxon>Nannocystales</taxon>
        <taxon>Nannocystaceae</taxon>
        <taxon>Enhygromyxa</taxon>
    </lineage>
</organism>
<feature type="transmembrane region" description="Helical" evidence="1">
    <location>
        <begin position="31"/>
        <end position="51"/>
    </location>
</feature>
<protein>
    <submittedName>
        <fullName evidence="2">Uncharacterized protein</fullName>
    </submittedName>
</protein>
<keyword evidence="1" id="KW-0812">Transmembrane</keyword>
<gene>
    <name evidence="2" type="ORF">DB30_04210</name>
</gene>
<reference evidence="2 3" key="1">
    <citation type="submission" date="2014-12" db="EMBL/GenBank/DDBJ databases">
        <title>Genome assembly of Enhygromyxa salina DSM 15201.</title>
        <authorList>
            <person name="Sharma G."/>
            <person name="Subramanian S."/>
        </authorList>
    </citation>
    <scope>NUCLEOTIDE SEQUENCE [LARGE SCALE GENOMIC DNA]</scope>
    <source>
        <strain evidence="2 3">DSM 15201</strain>
    </source>
</reference>
<dbReference type="EMBL" id="JMCC02000033">
    <property type="protein sequence ID" value="KIG16737.1"/>
    <property type="molecule type" value="Genomic_DNA"/>
</dbReference>
<sequence length="62" mass="6851">MLARVIVLAPPKSDAPVWESWRWLATPDERVLWAILAGAALLAAWGAWPACRAAWSAWRGNP</sequence>
<proteinExistence type="predicted"/>
<evidence type="ECO:0000313" key="3">
    <source>
        <dbReference type="Proteomes" id="UP000031599"/>
    </source>
</evidence>
<keyword evidence="1" id="KW-0472">Membrane</keyword>